<comment type="caution">
    <text evidence="4">The sequence shown here is derived from an EMBL/GenBank/DDBJ whole genome shotgun (WGS) entry which is preliminary data.</text>
</comment>
<dbReference type="EMBL" id="SUYD01000002">
    <property type="protein sequence ID" value="MBE6265130.1"/>
    <property type="molecule type" value="Genomic_DNA"/>
</dbReference>
<evidence type="ECO:0000313" key="4">
    <source>
        <dbReference type="EMBL" id="MBE6265130.1"/>
    </source>
</evidence>
<evidence type="ECO:0000313" key="5">
    <source>
        <dbReference type="Proteomes" id="UP000763088"/>
    </source>
</evidence>
<evidence type="ECO:0000256" key="2">
    <source>
        <dbReference type="SAM" id="SignalP"/>
    </source>
</evidence>
<name>A0A928GHL9_XYLRU</name>
<feature type="chain" id="PRO_5037345558" evidence="2">
    <location>
        <begin position="20"/>
        <end position="557"/>
    </location>
</feature>
<organism evidence="4 5">
    <name type="scientific">Xylanibacter ruminicola</name>
    <name type="common">Prevotella ruminicola</name>
    <dbReference type="NCBI Taxonomy" id="839"/>
    <lineage>
        <taxon>Bacteria</taxon>
        <taxon>Pseudomonadati</taxon>
        <taxon>Bacteroidota</taxon>
        <taxon>Bacteroidia</taxon>
        <taxon>Bacteroidales</taxon>
        <taxon>Prevotellaceae</taxon>
        <taxon>Xylanibacter</taxon>
    </lineage>
</organism>
<dbReference type="InterPro" id="IPR045957">
    <property type="entry name" value="DUF6377"/>
</dbReference>
<dbReference type="AlphaFoldDB" id="A0A928GHL9"/>
<keyword evidence="2" id="KW-0732">Signal</keyword>
<dbReference type="Pfam" id="PF19904">
    <property type="entry name" value="DUF6377"/>
    <property type="match status" value="1"/>
</dbReference>
<evidence type="ECO:0000256" key="1">
    <source>
        <dbReference type="SAM" id="Phobius"/>
    </source>
</evidence>
<feature type="domain" description="DUF6377" evidence="3">
    <location>
        <begin position="257"/>
        <end position="518"/>
    </location>
</feature>
<keyword evidence="1" id="KW-1133">Transmembrane helix</keyword>
<proteinExistence type="predicted"/>
<feature type="signal peptide" evidence="2">
    <location>
        <begin position="1"/>
        <end position="19"/>
    </location>
</feature>
<keyword evidence="1" id="KW-0812">Transmembrane</keyword>
<keyword evidence="1" id="KW-0472">Membrane</keyword>
<dbReference type="Proteomes" id="UP000763088">
    <property type="component" value="Unassembled WGS sequence"/>
</dbReference>
<feature type="transmembrane region" description="Helical" evidence="1">
    <location>
        <begin position="329"/>
        <end position="350"/>
    </location>
</feature>
<reference evidence="4" key="1">
    <citation type="submission" date="2019-04" db="EMBL/GenBank/DDBJ databases">
        <title>Evolution of Biomass-Degrading Anaerobic Consortia Revealed by Metagenomics.</title>
        <authorList>
            <person name="Peng X."/>
        </authorList>
    </citation>
    <scope>NUCLEOTIDE SEQUENCE</scope>
    <source>
        <strain evidence="4">SIG141</strain>
    </source>
</reference>
<accession>A0A928GHL9</accession>
<evidence type="ECO:0000259" key="3">
    <source>
        <dbReference type="Pfam" id="PF19904"/>
    </source>
</evidence>
<gene>
    <name evidence="4" type="ORF">E7102_01455</name>
</gene>
<sequence length="557" mass="64279">MRKGLLIALLIAMVTTVMADGKKSLADYCKQIDEAIAHSADYVAAHEKIIGEAKHALNFEASDKGKYQLNFQLYELYKPFVSDSAMYFLGKCIALADKLGDASGAVKCRSLMAIRCSNIGMYDEALNILDSIRPAGIDTLTLGVYYDAYNNVYSELAYYTHLELMKKSYQAKAEHYKQLMLKTMPETYETCFLRREQDAQGVGKLDVSMAINDQWMKTVEKGSHPYALVALYRYIEYKLRGDKDQMMFWLVESVLADIRNAAMDQGSMWEMANELMLMGEIDKASEYISFTSDCANRYGSRQRNWQIAPLLTTIAKNYKSQSEATTTQLRLTLVAISLLLLCLLGVLFFLHRRNRQLNIARMELKGKNTELYTVNQQLAEQTEELSTLNTQLSTLNLQLSESNRVKEEYIGRFMSLCSQYIDKLDNYRKMVNKKMKNKELEDLFRMSKSTELKEKELEELYQNFDSVFLHLFPNFVNDFNALLQPDMQVHPKEENRLTTEIRIFALIRLGIEDSSKIAEFLHYSVNTIYNYRARIKNGALDNRESFERRIKELGTIQ</sequence>
<protein>
    <submittedName>
        <fullName evidence="4">Transcriptional regulator</fullName>
    </submittedName>
</protein>